<reference evidence="1" key="1">
    <citation type="submission" date="2024-01" db="EMBL/GenBank/DDBJ databases">
        <authorList>
            <person name="Webb A."/>
        </authorList>
    </citation>
    <scope>NUCLEOTIDE SEQUENCE</scope>
    <source>
        <strain evidence="1">Pm1</strain>
    </source>
</reference>
<accession>A0AAV1VCB0</accession>
<dbReference type="AlphaFoldDB" id="A0AAV1VCB0"/>
<gene>
    <name evidence="1" type="ORF">PM001_LOCUS29751</name>
</gene>
<comment type="caution">
    <text evidence="1">The sequence shown here is derived from an EMBL/GenBank/DDBJ whole genome shotgun (WGS) entry which is preliminary data.</text>
</comment>
<dbReference type="Proteomes" id="UP001162060">
    <property type="component" value="Unassembled WGS sequence"/>
</dbReference>
<name>A0AAV1VCB0_9STRA</name>
<evidence type="ECO:0000313" key="1">
    <source>
        <dbReference type="EMBL" id="CAK7944601.1"/>
    </source>
</evidence>
<protein>
    <submittedName>
        <fullName evidence="1">Uncharacterized protein</fullName>
    </submittedName>
</protein>
<dbReference type="EMBL" id="CAKLBY020000309">
    <property type="protein sequence ID" value="CAK7944601.1"/>
    <property type="molecule type" value="Genomic_DNA"/>
</dbReference>
<evidence type="ECO:0000313" key="2">
    <source>
        <dbReference type="Proteomes" id="UP001162060"/>
    </source>
</evidence>
<organism evidence="1 2">
    <name type="scientific">Peronospora matthiolae</name>
    <dbReference type="NCBI Taxonomy" id="2874970"/>
    <lineage>
        <taxon>Eukaryota</taxon>
        <taxon>Sar</taxon>
        <taxon>Stramenopiles</taxon>
        <taxon>Oomycota</taxon>
        <taxon>Peronosporomycetes</taxon>
        <taxon>Peronosporales</taxon>
        <taxon>Peronosporaceae</taxon>
        <taxon>Peronospora</taxon>
    </lineage>
</organism>
<proteinExistence type="predicted"/>
<sequence>MEKNARCPVLSNAPVCPSPASLPVFPPLPPLPPRDGSQSLELSKEMGDQLPVVAWPESFFQQQQQQCVPFDIVLDWHMKREKDFKTSAVSTNEKDAGREWEDAGREWEDAGSESTRSCARPSPSLHDSIHSGRTIWSITPEELTALAEEAHWKPESDVVAKRQAVASISKGHLDEFELQRAVQKMKEMAALQSTRTFKKYYGLPIIPLSAPLLQHEAEAVEEKVTSIANVADTGAVEKAENALDYSQIFGLSATTPTFYPRQTADSNDLIQMLKSSLTRKVAPHMDWWPGDWKCTNCGNHVLFCSLVRSFTR</sequence>